<keyword evidence="2" id="KW-1185">Reference proteome</keyword>
<gene>
    <name evidence="1" type="primary">LOC100909680</name>
    <name evidence="1" type="ORF">PHOROB_LOCUS3529</name>
</gene>
<comment type="caution">
    <text evidence="1">The sequence shown here is derived from an EMBL/GenBank/DDBJ whole genome shotgun (WGS) entry which is preliminary data.</text>
</comment>
<proteinExistence type="predicted"/>
<reference evidence="1" key="1">
    <citation type="submission" date="2022-06" db="EMBL/GenBank/DDBJ databases">
        <authorList>
            <person name="Andreotti S."/>
            <person name="Wyler E."/>
        </authorList>
    </citation>
    <scope>NUCLEOTIDE SEQUENCE</scope>
</reference>
<evidence type="ECO:0000313" key="1">
    <source>
        <dbReference type="EMBL" id="CAH6780099.1"/>
    </source>
</evidence>
<protein>
    <submittedName>
        <fullName evidence="1">LOC100909680 protein</fullName>
    </submittedName>
</protein>
<sequence length="92" mass="10397">MAKIKTLMTAYVGEDVEKGDHSSISVMTQLGLTEIYRTFHPNANNYKLFSAPHRTFSKIGHILSNKMPDKLMEIEQCAIAPFLGQGRNKDRN</sequence>
<name>A0AAU9YY82_PHORO</name>
<organism evidence="1 2">
    <name type="scientific">Phodopus roborovskii</name>
    <name type="common">Roborovski's desert hamster</name>
    <name type="synonym">Cricetulus roborovskii</name>
    <dbReference type="NCBI Taxonomy" id="109678"/>
    <lineage>
        <taxon>Eukaryota</taxon>
        <taxon>Metazoa</taxon>
        <taxon>Chordata</taxon>
        <taxon>Craniata</taxon>
        <taxon>Vertebrata</taxon>
        <taxon>Euteleostomi</taxon>
        <taxon>Mammalia</taxon>
        <taxon>Eutheria</taxon>
        <taxon>Euarchontoglires</taxon>
        <taxon>Glires</taxon>
        <taxon>Rodentia</taxon>
        <taxon>Myomorpha</taxon>
        <taxon>Muroidea</taxon>
        <taxon>Cricetidae</taxon>
        <taxon>Cricetinae</taxon>
        <taxon>Phodopus</taxon>
    </lineage>
</organism>
<dbReference type="EMBL" id="CALSGD010000821">
    <property type="protein sequence ID" value="CAH6780099.1"/>
    <property type="molecule type" value="Genomic_DNA"/>
</dbReference>
<evidence type="ECO:0000313" key="2">
    <source>
        <dbReference type="Proteomes" id="UP001152836"/>
    </source>
</evidence>
<dbReference type="AlphaFoldDB" id="A0AAU9YY82"/>
<accession>A0AAU9YY82</accession>
<dbReference type="Proteomes" id="UP001152836">
    <property type="component" value="Unassembled WGS sequence"/>
</dbReference>